<comment type="caution">
    <text evidence="2">The sequence shown here is derived from an EMBL/GenBank/DDBJ whole genome shotgun (WGS) entry which is preliminary data.</text>
</comment>
<keyword evidence="3" id="KW-1185">Reference proteome</keyword>
<organism evidence="2 3">
    <name type="scientific">Longicatena caecimuris</name>
    <dbReference type="NCBI Taxonomy" id="1796635"/>
    <lineage>
        <taxon>Bacteria</taxon>
        <taxon>Bacillati</taxon>
        <taxon>Bacillota</taxon>
        <taxon>Erysipelotrichia</taxon>
        <taxon>Erysipelotrichales</taxon>
        <taxon>Erysipelotrichaceae</taxon>
        <taxon>Longicatena</taxon>
    </lineage>
</organism>
<name>A0A4R3TB16_9FIRM</name>
<sequence length="252" mass="29061">MKFALLASGSKGNCCLIKHNDTKLVIDCGSTRKYLKACFERLQYDHLSSDAILITHTHTDHVSQMKMFQSIDTYATQDIATDHLHAIRPFESFDIKDFHITVLPMSHDCEGTVGYVIECENEKMVYVTDTGYIKKEVKDYIRDADYYVFESNHDIEMLMQTSRPVYVKQRIINDYGHLCNEDSANILSEVISEETTKEIVLAHISQEGNTRDMALRTLQQTFDKKQIHREHMRLYPADQFSIYVSGNGGKKE</sequence>
<dbReference type="PANTHER" id="PTHR47619">
    <property type="entry name" value="METALLO-HYDROLASE YYCJ-RELATED"/>
    <property type="match status" value="1"/>
</dbReference>
<dbReference type="InterPro" id="IPR052533">
    <property type="entry name" value="WalJ/YycJ-like"/>
</dbReference>
<accession>A0A4R3TB16</accession>
<reference evidence="2 3" key="1">
    <citation type="submission" date="2019-03" db="EMBL/GenBank/DDBJ databases">
        <title>Genomic Encyclopedia of Type Strains, Phase IV (KMG-IV): sequencing the most valuable type-strain genomes for metagenomic binning, comparative biology and taxonomic classification.</title>
        <authorList>
            <person name="Goeker M."/>
        </authorList>
    </citation>
    <scope>NUCLEOTIDE SEQUENCE [LARGE SCALE GENOMIC DNA]</scope>
    <source>
        <strain evidence="2 3">DSM 29481</strain>
    </source>
</reference>
<protein>
    <submittedName>
        <fullName evidence="2">Phosphoribosyl 1,2-cyclic phosphodiesterase</fullName>
    </submittedName>
</protein>
<dbReference type="AlphaFoldDB" id="A0A4R3TB16"/>
<dbReference type="InterPro" id="IPR001279">
    <property type="entry name" value="Metallo-B-lactamas"/>
</dbReference>
<dbReference type="SMART" id="SM00849">
    <property type="entry name" value="Lactamase_B"/>
    <property type="match status" value="1"/>
</dbReference>
<evidence type="ECO:0000313" key="3">
    <source>
        <dbReference type="Proteomes" id="UP000295773"/>
    </source>
</evidence>
<dbReference type="GeneID" id="73796939"/>
<proteinExistence type="predicted"/>
<gene>
    <name evidence="2" type="ORF">EDD61_11514</name>
</gene>
<dbReference type="InterPro" id="IPR036866">
    <property type="entry name" value="RibonucZ/Hydroxyglut_hydro"/>
</dbReference>
<dbReference type="SUPFAM" id="SSF56281">
    <property type="entry name" value="Metallo-hydrolase/oxidoreductase"/>
    <property type="match status" value="1"/>
</dbReference>
<dbReference type="EMBL" id="SMBP01000015">
    <property type="protein sequence ID" value="TCU58216.1"/>
    <property type="molecule type" value="Genomic_DNA"/>
</dbReference>
<dbReference type="RefSeq" id="WP_008690417.1">
    <property type="nucleotide sequence ID" value="NZ_AP024510.1"/>
</dbReference>
<dbReference type="Pfam" id="PF12706">
    <property type="entry name" value="Lactamase_B_2"/>
    <property type="match status" value="1"/>
</dbReference>
<dbReference type="PANTHER" id="PTHR47619:SF1">
    <property type="entry name" value="EXODEOXYRIBONUCLEASE WALJ"/>
    <property type="match status" value="1"/>
</dbReference>
<dbReference type="Proteomes" id="UP000295773">
    <property type="component" value="Unassembled WGS sequence"/>
</dbReference>
<feature type="domain" description="Metallo-beta-lactamase" evidence="1">
    <location>
        <begin position="11"/>
        <end position="170"/>
    </location>
</feature>
<evidence type="ECO:0000259" key="1">
    <source>
        <dbReference type="SMART" id="SM00849"/>
    </source>
</evidence>
<evidence type="ECO:0000313" key="2">
    <source>
        <dbReference type="EMBL" id="TCU58216.1"/>
    </source>
</evidence>
<dbReference type="Gene3D" id="3.60.15.10">
    <property type="entry name" value="Ribonuclease Z/Hydroxyacylglutathione hydrolase-like"/>
    <property type="match status" value="1"/>
</dbReference>